<evidence type="ECO:0000256" key="5">
    <source>
        <dbReference type="ARBA" id="ARBA00023136"/>
    </source>
</evidence>
<keyword evidence="5 7" id="KW-0472">Membrane</keyword>
<comment type="subcellular location">
    <subcellularLocation>
        <location evidence="7">Cellular thylakoid membrane</location>
        <topology evidence="7">Single-pass membrane protein</topology>
    </subcellularLocation>
    <subcellularLocation>
        <location evidence="1">Membrane</location>
        <topology evidence="1">Single-pass membrane protein</topology>
    </subcellularLocation>
</comment>
<keyword evidence="7" id="KW-0793">Thylakoid</keyword>
<dbReference type="AlphaFoldDB" id="A0A3G1IV64"/>
<comment type="function">
    <text evidence="7">A core subunit of photosystem II (PSII), probably helps stabilize the reaction center.</text>
</comment>
<dbReference type="EMBL" id="MF167424">
    <property type="protein sequence ID" value="ASQ39930.1"/>
    <property type="molecule type" value="Genomic_DNA"/>
</dbReference>
<evidence type="ECO:0000256" key="2">
    <source>
        <dbReference type="ARBA" id="ARBA00022531"/>
    </source>
</evidence>
<dbReference type="GO" id="GO:0042651">
    <property type="term" value="C:thylakoid membrane"/>
    <property type="evidence" value="ECO:0007669"/>
    <property type="project" value="UniProtKB-UniRule"/>
</dbReference>
<keyword evidence="6 7" id="KW-0604">Photosystem II</keyword>
<accession>A0A3G1IV64</accession>
<keyword evidence="2 7" id="KW-0602">Photosynthesis</keyword>
<sequence>MKIIKKYIMDLSSINWTVIGQLTAVTLVLLAGPFVVFLVAGRGGNL</sequence>
<keyword evidence="8" id="KW-0934">Plastid</keyword>
<geneLocation type="plastid" evidence="8"/>
<gene>
    <name evidence="7 8" type="primary">ycf12</name>
    <name evidence="7" type="synonym">psb30</name>
</gene>
<feature type="transmembrane region" description="Helical" evidence="7">
    <location>
        <begin position="21"/>
        <end position="40"/>
    </location>
</feature>
<protein>
    <recommendedName>
        <fullName evidence="7">Photosystem II reaction center protein Psb30</fullName>
    </recommendedName>
    <alternativeName>
        <fullName evidence="7">Photosystem II reaction center protein Ycf12</fullName>
    </alternativeName>
</protein>
<dbReference type="GO" id="GO:0015979">
    <property type="term" value="P:photosynthesis"/>
    <property type="evidence" value="ECO:0007669"/>
    <property type="project" value="UniProtKB-KW"/>
</dbReference>
<dbReference type="InterPro" id="IPR010284">
    <property type="entry name" value="PSII_Ycf12_core-subunit"/>
</dbReference>
<dbReference type="HAMAP" id="MF_01329">
    <property type="entry name" value="PSII_Psb30_Ycf12"/>
    <property type="match status" value="1"/>
</dbReference>
<organism evidence="8">
    <name type="scientific">Glaucocystis sp. BBH</name>
    <dbReference type="NCBI Taxonomy" id="2023628"/>
    <lineage>
        <taxon>Eukaryota</taxon>
        <taxon>Glaucocystophyceae</taxon>
        <taxon>Glaucocystales</taxon>
        <taxon>Glaucocystaceae</taxon>
        <taxon>Glaucocystis</taxon>
    </lineage>
</organism>
<evidence type="ECO:0000256" key="3">
    <source>
        <dbReference type="ARBA" id="ARBA00022692"/>
    </source>
</evidence>
<name>A0A3G1IV64_9EUKA</name>
<keyword evidence="4 7" id="KW-1133">Transmembrane helix</keyword>
<evidence type="ECO:0000256" key="6">
    <source>
        <dbReference type="ARBA" id="ARBA00023276"/>
    </source>
</evidence>
<dbReference type="NCBIfam" id="NF010239">
    <property type="entry name" value="PRK13686.1"/>
    <property type="match status" value="1"/>
</dbReference>
<comment type="similarity">
    <text evidence="7">Belongs to the Psb30/Ycf12 family.</text>
</comment>
<proteinExistence type="inferred from homology"/>
<dbReference type="Pfam" id="PF05969">
    <property type="entry name" value="PSII_Ycf12"/>
    <property type="match status" value="1"/>
</dbReference>
<reference evidence="8" key="1">
    <citation type="submission" date="2017-05" db="EMBL/GenBank/DDBJ databases">
        <title>Plastid comparative genomics reveals ancient divergence between Glaucophyte genera.</title>
        <authorList>
            <person name="Figueroa-Martinez F.J."/>
            <person name="Jackson C."/>
            <person name="Reyes-Prieto A."/>
        </authorList>
    </citation>
    <scope>NUCLEOTIDE SEQUENCE</scope>
    <source>
        <strain evidence="8">BBH</strain>
    </source>
</reference>
<dbReference type="GO" id="GO:0009523">
    <property type="term" value="C:photosystem II"/>
    <property type="evidence" value="ECO:0007669"/>
    <property type="project" value="UniProtKB-KW"/>
</dbReference>
<keyword evidence="3 7" id="KW-0812">Transmembrane</keyword>
<evidence type="ECO:0000256" key="4">
    <source>
        <dbReference type="ARBA" id="ARBA00022989"/>
    </source>
</evidence>
<evidence type="ECO:0000256" key="7">
    <source>
        <dbReference type="HAMAP-Rule" id="MF_01329"/>
    </source>
</evidence>
<comment type="subunit">
    <text evidence="7">PSII is composed of 1 copy each of membrane proteins PsbA, PsbB, PsbC, PsbD, PsbE, PsbF, PsbH, PsbI, PsbJ, PsbK, PsbL, PsbM, PsbT, PsbX, PsbY, PsbZ, Psb30/Ycf12, peripheral proteins of the oxygen-evolving complex and a large number of cofactors. It forms dimeric complexes.</text>
</comment>
<evidence type="ECO:0000256" key="1">
    <source>
        <dbReference type="ARBA" id="ARBA00004167"/>
    </source>
</evidence>
<evidence type="ECO:0000313" key="8">
    <source>
        <dbReference type="EMBL" id="ASQ39930.1"/>
    </source>
</evidence>